<gene>
    <name evidence="1" type="ORF">L227DRAFT_513261</name>
</gene>
<dbReference type="OrthoDB" id="19861at2759"/>
<accession>A0A5C2RRD9</accession>
<proteinExistence type="predicted"/>
<sequence length="463" mass="51552">MKSVFSACGGSALSVQDVLVVRPEYVWLLETLQEGYLAKVPSIVVTGQPGIGKTVFLLYLLLYRLERKLPTAIHLYADIVVMFDHEGASISSASDSETSIMKEYWALSDSNEDVLKPCPPFMTSNARVIQASSPKPDRWKAWCKHRSGQVVVSDLPRPLEIGATVKELGLQTDDVYPLISQWGPCTRSILAVLCAQPKENRESVEADLRRAALAAADAILASPTAFLLPLEAKLPDSVGSDVLFVLPYRPQNPKTGWVTDSGGAFTTIPTSYLTEAFNNARRLLDKKQALQFFRWLSPHALTRSLDAWNLEKRMHAHLSSSSPPLTIFRKHNAQSTMQPSLELLYGTVSALSWCGRFPTFYWLPSVSDFPGIDGVLGDSANVYVLQATVAGEYRSPEEGLRRVWAHFDRKIRDKRAWHIVFVTDRKELALQHVETFTETLEGFTLGRARIGVMVWGCILATSR</sequence>
<keyword evidence="2" id="KW-1185">Reference proteome</keyword>
<dbReference type="InterPro" id="IPR027417">
    <property type="entry name" value="P-loop_NTPase"/>
</dbReference>
<dbReference type="AlphaFoldDB" id="A0A5C2RRD9"/>
<name>A0A5C2RRD9_9APHY</name>
<reference evidence="1" key="1">
    <citation type="journal article" date="2018" name="Genome Biol. Evol.">
        <title>Genomics and development of Lentinus tigrinus, a white-rot wood-decaying mushroom with dimorphic fruiting bodies.</title>
        <authorList>
            <person name="Wu B."/>
            <person name="Xu Z."/>
            <person name="Knudson A."/>
            <person name="Carlson A."/>
            <person name="Chen N."/>
            <person name="Kovaka S."/>
            <person name="LaButti K."/>
            <person name="Lipzen A."/>
            <person name="Pennachio C."/>
            <person name="Riley R."/>
            <person name="Schakwitz W."/>
            <person name="Umezawa K."/>
            <person name="Ohm R.A."/>
            <person name="Grigoriev I.V."/>
            <person name="Nagy L.G."/>
            <person name="Gibbons J."/>
            <person name="Hibbett D."/>
        </authorList>
    </citation>
    <scope>NUCLEOTIDE SEQUENCE [LARGE SCALE GENOMIC DNA]</scope>
    <source>
        <strain evidence="1">ALCF2SS1-6</strain>
    </source>
</reference>
<evidence type="ECO:0000313" key="1">
    <source>
        <dbReference type="EMBL" id="RPD53459.1"/>
    </source>
</evidence>
<evidence type="ECO:0000313" key="2">
    <source>
        <dbReference type="Proteomes" id="UP000313359"/>
    </source>
</evidence>
<dbReference type="EMBL" id="ML122321">
    <property type="protein sequence ID" value="RPD53459.1"/>
    <property type="molecule type" value="Genomic_DNA"/>
</dbReference>
<organism evidence="1 2">
    <name type="scientific">Lentinus tigrinus ALCF2SS1-6</name>
    <dbReference type="NCBI Taxonomy" id="1328759"/>
    <lineage>
        <taxon>Eukaryota</taxon>
        <taxon>Fungi</taxon>
        <taxon>Dikarya</taxon>
        <taxon>Basidiomycota</taxon>
        <taxon>Agaricomycotina</taxon>
        <taxon>Agaricomycetes</taxon>
        <taxon>Polyporales</taxon>
        <taxon>Polyporaceae</taxon>
        <taxon>Lentinus</taxon>
    </lineage>
</organism>
<dbReference type="Proteomes" id="UP000313359">
    <property type="component" value="Unassembled WGS sequence"/>
</dbReference>
<protein>
    <submittedName>
        <fullName evidence="1">Uncharacterized protein</fullName>
    </submittedName>
</protein>
<dbReference type="SUPFAM" id="SSF52540">
    <property type="entry name" value="P-loop containing nucleoside triphosphate hydrolases"/>
    <property type="match status" value="1"/>
</dbReference>